<evidence type="ECO:0000256" key="4">
    <source>
        <dbReference type="ARBA" id="ARBA00022747"/>
    </source>
</evidence>
<keyword evidence="1 6" id="KW-0489">Methyltransferase</keyword>
<accession>A0A2X1BH34</accession>
<dbReference type="InterPro" id="IPR018117">
    <property type="entry name" value="C5_DNA_meth_AS"/>
</dbReference>
<dbReference type="GO" id="GO:0032259">
    <property type="term" value="P:methylation"/>
    <property type="evidence" value="ECO:0007669"/>
    <property type="project" value="UniProtKB-KW"/>
</dbReference>
<name>A0A2X1BH34_BREVE</name>
<keyword evidence="2 6" id="KW-0808">Transferase</keyword>
<dbReference type="Proteomes" id="UP000251186">
    <property type="component" value="Unassembled WGS sequence"/>
</dbReference>
<proteinExistence type="inferred from homology"/>
<organism evidence="9 10">
    <name type="scientific">Brevundimonas vesicularis</name>
    <name type="common">Pseudomonas vesicularis</name>
    <dbReference type="NCBI Taxonomy" id="41276"/>
    <lineage>
        <taxon>Bacteria</taxon>
        <taxon>Pseudomonadati</taxon>
        <taxon>Pseudomonadota</taxon>
        <taxon>Alphaproteobacteria</taxon>
        <taxon>Caulobacterales</taxon>
        <taxon>Caulobacteraceae</taxon>
        <taxon>Brevundimonas</taxon>
    </lineage>
</organism>
<evidence type="ECO:0000313" key="10">
    <source>
        <dbReference type="Proteomes" id="UP000251186"/>
    </source>
</evidence>
<sequence>MFALCFDANLFEAHMSLRLIDLFSGAGGMSLGFCDEQFCGGFETVLAIDNDAAAVKTHGLNFPGRSIKANIEEWLLENEVPKADVVIGGPPCQGFSLLNKKRDGDARRALWEPFIEIAERSGARVFVMENVAELYRSPERQLIEAKAKQHGFQTVAAILNAADYGAPQTRKRTIILGWRSAFNLPTFPPLASHADPKLESNLPRWRTVRDVIGNLPLATNGTEIGSEKTINLHFGRTPTEKSLQRYKAVPPGGNRFDLLANRPDITPDCWVRKTSGGTDLFGRLWWDRPSVTIRTEFYKPEKGRYLHPEADRPISHREAARLMGFPDEFQFYGTKVEVARQIGNAVPPNLAGALGKAVREILTDRAMAA</sequence>
<feature type="active site" evidence="6">
    <location>
        <position position="92"/>
    </location>
</feature>
<keyword evidence="3 6" id="KW-0949">S-adenosyl-L-methionine</keyword>
<evidence type="ECO:0000256" key="2">
    <source>
        <dbReference type="ARBA" id="ARBA00022679"/>
    </source>
</evidence>
<dbReference type="PRINTS" id="PR00105">
    <property type="entry name" value="C5METTRFRASE"/>
</dbReference>
<dbReference type="Pfam" id="PF00145">
    <property type="entry name" value="DNA_methylase"/>
    <property type="match status" value="1"/>
</dbReference>
<evidence type="ECO:0000256" key="8">
    <source>
        <dbReference type="RuleBase" id="RU000417"/>
    </source>
</evidence>
<dbReference type="EC" id="2.1.1.37" evidence="8"/>
<dbReference type="PANTHER" id="PTHR10629:SF52">
    <property type="entry name" value="DNA (CYTOSINE-5)-METHYLTRANSFERASE 1"/>
    <property type="match status" value="1"/>
</dbReference>
<evidence type="ECO:0000313" key="9">
    <source>
        <dbReference type="EMBL" id="SPU55760.1"/>
    </source>
</evidence>
<evidence type="ECO:0000256" key="5">
    <source>
        <dbReference type="ARBA" id="ARBA00047422"/>
    </source>
</evidence>
<dbReference type="GO" id="GO:0003886">
    <property type="term" value="F:DNA (cytosine-5-)-methyltransferase activity"/>
    <property type="evidence" value="ECO:0007669"/>
    <property type="project" value="UniProtKB-EC"/>
</dbReference>
<evidence type="ECO:0000256" key="3">
    <source>
        <dbReference type="ARBA" id="ARBA00022691"/>
    </source>
</evidence>
<evidence type="ECO:0000256" key="7">
    <source>
        <dbReference type="RuleBase" id="RU000416"/>
    </source>
</evidence>
<gene>
    <name evidence="9" type="primary">haeIIIM</name>
    <name evidence="9" type="ORF">NCTC11166_03162</name>
</gene>
<evidence type="ECO:0000256" key="1">
    <source>
        <dbReference type="ARBA" id="ARBA00022603"/>
    </source>
</evidence>
<dbReference type="InterPro" id="IPR029063">
    <property type="entry name" value="SAM-dependent_MTases_sf"/>
</dbReference>
<dbReference type="InterPro" id="IPR031303">
    <property type="entry name" value="C5_meth_CS"/>
</dbReference>
<dbReference type="InterPro" id="IPR050390">
    <property type="entry name" value="C5-Methyltransferase"/>
</dbReference>
<dbReference type="GO" id="GO:0009307">
    <property type="term" value="P:DNA restriction-modification system"/>
    <property type="evidence" value="ECO:0007669"/>
    <property type="project" value="UniProtKB-KW"/>
</dbReference>
<keyword evidence="4" id="KW-0680">Restriction system</keyword>
<dbReference type="SUPFAM" id="SSF53335">
    <property type="entry name" value="S-adenosyl-L-methionine-dependent methyltransferases"/>
    <property type="match status" value="1"/>
</dbReference>
<dbReference type="InterPro" id="IPR001525">
    <property type="entry name" value="C5_MeTfrase"/>
</dbReference>
<dbReference type="PANTHER" id="PTHR10629">
    <property type="entry name" value="CYTOSINE-SPECIFIC METHYLTRANSFERASE"/>
    <property type="match status" value="1"/>
</dbReference>
<dbReference type="PROSITE" id="PS00094">
    <property type="entry name" value="C5_MTASE_1"/>
    <property type="match status" value="1"/>
</dbReference>
<dbReference type="GO" id="GO:0003677">
    <property type="term" value="F:DNA binding"/>
    <property type="evidence" value="ECO:0007669"/>
    <property type="project" value="TreeGrafter"/>
</dbReference>
<protein>
    <recommendedName>
        <fullName evidence="8">Cytosine-specific methyltransferase</fullName>
        <ecNumber evidence="8">2.1.1.37</ecNumber>
    </recommendedName>
</protein>
<dbReference type="AlphaFoldDB" id="A0A2X1BH34"/>
<dbReference type="GO" id="GO:0044027">
    <property type="term" value="P:negative regulation of gene expression via chromosomal CpG island methylation"/>
    <property type="evidence" value="ECO:0007669"/>
    <property type="project" value="TreeGrafter"/>
</dbReference>
<dbReference type="PROSITE" id="PS51679">
    <property type="entry name" value="SAM_MT_C5"/>
    <property type="match status" value="1"/>
</dbReference>
<comment type="catalytic activity">
    <reaction evidence="5 8">
        <text>a 2'-deoxycytidine in DNA + S-adenosyl-L-methionine = a 5-methyl-2'-deoxycytidine in DNA + S-adenosyl-L-homocysteine + H(+)</text>
        <dbReference type="Rhea" id="RHEA:13681"/>
        <dbReference type="Rhea" id="RHEA-COMP:11369"/>
        <dbReference type="Rhea" id="RHEA-COMP:11370"/>
        <dbReference type="ChEBI" id="CHEBI:15378"/>
        <dbReference type="ChEBI" id="CHEBI:57856"/>
        <dbReference type="ChEBI" id="CHEBI:59789"/>
        <dbReference type="ChEBI" id="CHEBI:85452"/>
        <dbReference type="ChEBI" id="CHEBI:85454"/>
        <dbReference type="EC" id="2.1.1.37"/>
    </reaction>
</comment>
<dbReference type="PROSITE" id="PS00095">
    <property type="entry name" value="C5_MTASE_2"/>
    <property type="match status" value="1"/>
</dbReference>
<dbReference type="RefSeq" id="WP_220116742.1">
    <property type="nucleotide sequence ID" value="NZ_UAQP01000014.1"/>
</dbReference>
<dbReference type="Gene3D" id="3.90.120.10">
    <property type="entry name" value="DNA Methylase, subunit A, domain 2"/>
    <property type="match status" value="1"/>
</dbReference>
<dbReference type="NCBIfam" id="TIGR00675">
    <property type="entry name" value="dcm"/>
    <property type="match status" value="1"/>
</dbReference>
<dbReference type="Gene3D" id="3.40.50.150">
    <property type="entry name" value="Vaccinia Virus protein VP39"/>
    <property type="match status" value="1"/>
</dbReference>
<dbReference type="EMBL" id="UAQP01000014">
    <property type="protein sequence ID" value="SPU55760.1"/>
    <property type="molecule type" value="Genomic_DNA"/>
</dbReference>
<evidence type="ECO:0000256" key="6">
    <source>
        <dbReference type="PROSITE-ProRule" id="PRU01016"/>
    </source>
</evidence>
<reference evidence="9 10" key="1">
    <citation type="submission" date="2018-06" db="EMBL/GenBank/DDBJ databases">
        <authorList>
            <consortium name="Pathogen Informatics"/>
            <person name="Doyle S."/>
        </authorList>
    </citation>
    <scope>NUCLEOTIDE SEQUENCE [LARGE SCALE GENOMIC DNA]</scope>
    <source>
        <strain evidence="9 10">NCTC11166</strain>
    </source>
</reference>
<comment type="similarity">
    <text evidence="6 7">Belongs to the class I-like SAM-binding methyltransferase superfamily. C5-methyltransferase family.</text>
</comment>